<accession>A0A6A6PHV6</accession>
<proteinExistence type="predicted"/>
<gene>
    <name evidence="2" type="ORF">BDY17DRAFT_41620</name>
</gene>
<feature type="compositionally biased region" description="Polar residues" evidence="1">
    <location>
        <begin position="16"/>
        <end position="30"/>
    </location>
</feature>
<dbReference type="Proteomes" id="UP000799767">
    <property type="component" value="Unassembled WGS sequence"/>
</dbReference>
<evidence type="ECO:0000313" key="2">
    <source>
        <dbReference type="EMBL" id="KAF2479572.1"/>
    </source>
</evidence>
<name>A0A6A6PHV6_9PEZI</name>
<sequence length="369" mass="40639">MRTNMASNEPIAATGNIRNQYHRPTSSQGLQALPPHESSLSPRPEDKSALGQLLSWIPAAPSVHPTQMPPLSQPIIIPQIDVPPQGESVPFARCYTDALASHSIPMREFLAFLDGLAVAQSPNATLQGVRMFGAGASHVPIPFIPLAAKGLRALASTGSGHSGSRARLYLERAKSDYFAPRGLRVTVVKDSDLNFRLQVPPHAPRLAPLTKATVSNTLCERRLEGTAPYVSPLRYNVPPEDEQLAGVHRLARKHLQRQIKRDANLLADLRHEQWLDVSSAGPNQQEWDARYAAKMAELRHCQTSLAQGLGASGDSKEGAQQLAQLQRDVQILVSERQVMMQNLGRAVTAEMEEDNWSRRLKWIVIENLE</sequence>
<reference evidence="2" key="1">
    <citation type="journal article" date="2020" name="Stud. Mycol.">
        <title>101 Dothideomycetes genomes: a test case for predicting lifestyles and emergence of pathogens.</title>
        <authorList>
            <person name="Haridas S."/>
            <person name="Albert R."/>
            <person name="Binder M."/>
            <person name="Bloem J."/>
            <person name="Labutti K."/>
            <person name="Salamov A."/>
            <person name="Andreopoulos B."/>
            <person name="Baker S."/>
            <person name="Barry K."/>
            <person name="Bills G."/>
            <person name="Bluhm B."/>
            <person name="Cannon C."/>
            <person name="Castanera R."/>
            <person name="Culley D."/>
            <person name="Daum C."/>
            <person name="Ezra D."/>
            <person name="Gonzalez J."/>
            <person name="Henrissat B."/>
            <person name="Kuo A."/>
            <person name="Liang C."/>
            <person name="Lipzen A."/>
            <person name="Lutzoni F."/>
            <person name="Magnuson J."/>
            <person name="Mondo S."/>
            <person name="Nolan M."/>
            <person name="Ohm R."/>
            <person name="Pangilinan J."/>
            <person name="Park H.-J."/>
            <person name="Ramirez L."/>
            <person name="Alfaro M."/>
            <person name="Sun H."/>
            <person name="Tritt A."/>
            <person name="Yoshinaga Y."/>
            <person name="Zwiers L.-H."/>
            <person name="Turgeon B."/>
            <person name="Goodwin S."/>
            <person name="Spatafora J."/>
            <person name="Crous P."/>
            <person name="Grigoriev I."/>
        </authorList>
    </citation>
    <scope>NUCLEOTIDE SEQUENCE</scope>
    <source>
        <strain evidence="2">CBS 113389</strain>
    </source>
</reference>
<organism evidence="2 3">
    <name type="scientific">Neohortaea acidophila</name>
    <dbReference type="NCBI Taxonomy" id="245834"/>
    <lineage>
        <taxon>Eukaryota</taxon>
        <taxon>Fungi</taxon>
        <taxon>Dikarya</taxon>
        <taxon>Ascomycota</taxon>
        <taxon>Pezizomycotina</taxon>
        <taxon>Dothideomycetes</taxon>
        <taxon>Dothideomycetidae</taxon>
        <taxon>Mycosphaerellales</taxon>
        <taxon>Teratosphaeriaceae</taxon>
        <taxon>Neohortaea</taxon>
    </lineage>
</organism>
<dbReference type="PANTHER" id="PTHR38887:SF1">
    <property type="entry name" value="RAS MODIFICATION PROTEIN ERF4"/>
    <property type="match status" value="1"/>
</dbReference>
<dbReference type="InterPro" id="IPR053221">
    <property type="entry name" value="Burnettramic_acid_biosynth"/>
</dbReference>
<evidence type="ECO:0000313" key="3">
    <source>
        <dbReference type="Proteomes" id="UP000799767"/>
    </source>
</evidence>
<feature type="region of interest" description="Disordered" evidence="1">
    <location>
        <begin position="1"/>
        <end position="46"/>
    </location>
</feature>
<evidence type="ECO:0000256" key="1">
    <source>
        <dbReference type="SAM" id="MobiDB-lite"/>
    </source>
</evidence>
<keyword evidence="3" id="KW-1185">Reference proteome</keyword>
<dbReference type="GeneID" id="54479365"/>
<dbReference type="OrthoDB" id="3068835at2759"/>
<dbReference type="RefSeq" id="XP_033586142.1">
    <property type="nucleotide sequence ID" value="XM_033738363.1"/>
</dbReference>
<protein>
    <submittedName>
        <fullName evidence="2">Uncharacterized protein</fullName>
    </submittedName>
</protein>
<dbReference type="AlphaFoldDB" id="A0A6A6PHV6"/>
<dbReference type="EMBL" id="MU001641">
    <property type="protein sequence ID" value="KAF2479572.1"/>
    <property type="molecule type" value="Genomic_DNA"/>
</dbReference>
<dbReference type="PANTHER" id="PTHR38887">
    <property type="entry name" value="CHROMOSOME 21, WHOLE GENOME SHOTGUN SEQUENCE"/>
    <property type="match status" value="1"/>
</dbReference>